<feature type="region of interest" description="Disordered" evidence="1">
    <location>
        <begin position="155"/>
        <end position="206"/>
    </location>
</feature>
<reference evidence="2" key="2">
    <citation type="submission" date="2025-09" db="UniProtKB">
        <authorList>
            <consortium name="Ensembl"/>
        </authorList>
    </citation>
    <scope>IDENTIFICATION</scope>
</reference>
<evidence type="ECO:0000313" key="3">
    <source>
        <dbReference type="Proteomes" id="UP000694414"/>
    </source>
</evidence>
<dbReference type="PANTHER" id="PTHR35825:SF2">
    <property type="entry name" value="CASEIN KINASE II SUBUNIT ALPHA'-INTERACTING PROTEIN"/>
    <property type="match status" value="1"/>
</dbReference>
<feature type="compositionally biased region" description="Low complexity" evidence="1">
    <location>
        <begin position="155"/>
        <end position="193"/>
    </location>
</feature>
<accession>A0A8C9AA81</accession>
<evidence type="ECO:0000313" key="2">
    <source>
        <dbReference type="Ensembl" id="ENSPSMP00000024625.1"/>
    </source>
</evidence>
<protein>
    <submittedName>
        <fullName evidence="2">Uncharacterized protein</fullName>
    </submittedName>
</protein>
<keyword evidence="3" id="KW-1185">Reference proteome</keyword>
<dbReference type="InterPro" id="IPR038954">
    <property type="entry name" value="CSNKA2IP"/>
</dbReference>
<organism evidence="2 3">
    <name type="scientific">Prolemur simus</name>
    <name type="common">Greater bamboo lemur</name>
    <name type="synonym">Hapalemur simus</name>
    <dbReference type="NCBI Taxonomy" id="1328070"/>
    <lineage>
        <taxon>Eukaryota</taxon>
        <taxon>Metazoa</taxon>
        <taxon>Chordata</taxon>
        <taxon>Craniata</taxon>
        <taxon>Vertebrata</taxon>
        <taxon>Euteleostomi</taxon>
        <taxon>Mammalia</taxon>
        <taxon>Eutheria</taxon>
        <taxon>Euarchontoglires</taxon>
        <taxon>Primates</taxon>
        <taxon>Strepsirrhini</taxon>
        <taxon>Lemuriformes</taxon>
        <taxon>Lemuridae</taxon>
        <taxon>Prolemur</taxon>
    </lineage>
</organism>
<reference evidence="2" key="1">
    <citation type="submission" date="2025-08" db="UniProtKB">
        <authorList>
            <consortium name="Ensembl"/>
        </authorList>
    </citation>
    <scope>IDENTIFICATION</scope>
</reference>
<dbReference type="Proteomes" id="UP000694414">
    <property type="component" value="Unplaced"/>
</dbReference>
<dbReference type="Ensembl" id="ENSPSMT00000028561.1">
    <property type="protein sequence ID" value="ENSPSMP00000024625.1"/>
    <property type="gene ID" value="ENSPSMG00000017351.1"/>
</dbReference>
<proteinExistence type="predicted"/>
<dbReference type="GeneTree" id="ENSGT00390000012239"/>
<sequence length="284" mass="30723">MRGRPNPHPGPRLSSNYMVCLACASCIKSQCSHLTGKKDPRCATLFVIPTPQANSEGKIEVKLNFILSLPETSFSSYLPFPMKENQIAGAPEENFEGVEKSQLPPTSESDIIQGLDMKKDWLTIAPENKVISQQPQAINWLLYVKKSSNSQPQSLLLCSSSKSSSSSSSSSSGASASSTSSSSSSSSSSSTSPSSPPPPENTTTSTLSDCALTKVFNSHRLPPGVSWLEFIYSKDHQSLPEKAYQSRSPSPQIKPVRSIKALRGTKGPNIPFKLFQTKSQSEKY</sequence>
<dbReference type="PANTHER" id="PTHR35825">
    <property type="entry name" value="CASEIN KINASE II SUBUNIT ALPHA PRIME-INTERACTING PROTEIN"/>
    <property type="match status" value="1"/>
</dbReference>
<feature type="region of interest" description="Disordered" evidence="1">
    <location>
        <begin position="263"/>
        <end position="284"/>
    </location>
</feature>
<evidence type="ECO:0000256" key="1">
    <source>
        <dbReference type="SAM" id="MobiDB-lite"/>
    </source>
</evidence>
<name>A0A8C9AA81_PROSS</name>
<dbReference type="AlphaFoldDB" id="A0A8C9AA81"/>